<organism evidence="1">
    <name type="scientific">marine metagenome</name>
    <dbReference type="NCBI Taxonomy" id="408172"/>
    <lineage>
        <taxon>unclassified sequences</taxon>
        <taxon>metagenomes</taxon>
        <taxon>ecological metagenomes</taxon>
    </lineage>
</organism>
<accession>A0A382ZEF9</accession>
<protein>
    <recommendedName>
        <fullName evidence="2">Cleaved adhesin domain-containing protein</fullName>
    </recommendedName>
</protein>
<evidence type="ECO:0008006" key="2">
    <source>
        <dbReference type="Google" id="ProtNLM"/>
    </source>
</evidence>
<dbReference type="AlphaFoldDB" id="A0A382ZEF9"/>
<dbReference type="EMBL" id="UINC01183177">
    <property type="protein sequence ID" value="SVD93793.1"/>
    <property type="molecule type" value="Genomic_DNA"/>
</dbReference>
<gene>
    <name evidence="1" type="ORF">METZ01_LOCUS446647</name>
</gene>
<name>A0A382ZEF9_9ZZZZ</name>
<sequence length="198" mass="22108">MIKYIKSVILLLALFGIMFGFQEKMNAANRVGDRSNTASSDSQLPPRETIILWEEDFENGENGWNLDPGWELTETSYHSASHSILSANNDNNMNGIYTLLSPAIDLPIIDENETISFTFWIYANLPDANGDGDDYLDDYYSISLLDLGALAWHPTNFNDDLPEAEGSNFWAGDEDIVGYLDSWMQYLDTPSISVGSNG</sequence>
<evidence type="ECO:0000313" key="1">
    <source>
        <dbReference type="EMBL" id="SVD93793.1"/>
    </source>
</evidence>
<feature type="non-terminal residue" evidence="1">
    <location>
        <position position="198"/>
    </location>
</feature>
<reference evidence="1" key="1">
    <citation type="submission" date="2018-05" db="EMBL/GenBank/DDBJ databases">
        <authorList>
            <person name="Lanie J.A."/>
            <person name="Ng W.-L."/>
            <person name="Kazmierczak K.M."/>
            <person name="Andrzejewski T.M."/>
            <person name="Davidsen T.M."/>
            <person name="Wayne K.J."/>
            <person name="Tettelin H."/>
            <person name="Glass J.I."/>
            <person name="Rusch D."/>
            <person name="Podicherti R."/>
            <person name="Tsui H.-C.T."/>
            <person name="Winkler M.E."/>
        </authorList>
    </citation>
    <scope>NUCLEOTIDE SEQUENCE</scope>
</reference>
<proteinExistence type="predicted"/>
<dbReference type="Gene3D" id="2.60.120.260">
    <property type="entry name" value="Galactose-binding domain-like"/>
    <property type="match status" value="1"/>
</dbReference>